<dbReference type="Proteomes" id="UP000287166">
    <property type="component" value="Unassembled WGS sequence"/>
</dbReference>
<feature type="compositionally biased region" description="Basic and acidic residues" evidence="1">
    <location>
        <begin position="402"/>
        <end position="415"/>
    </location>
</feature>
<protein>
    <recommendedName>
        <fullName evidence="4">Telomerase Cajal body protein</fullName>
    </recommendedName>
</protein>
<dbReference type="InParanoid" id="A0A401GX88"/>
<gene>
    <name evidence="2" type="ORF">SCP_1000690</name>
</gene>
<dbReference type="PANTHER" id="PTHR13211:SF0">
    <property type="entry name" value="TELOMERASE CAJAL BODY PROTEIN 1"/>
    <property type="match status" value="1"/>
</dbReference>
<dbReference type="EMBL" id="BFAD01000010">
    <property type="protein sequence ID" value="GBE86827.1"/>
    <property type="molecule type" value="Genomic_DNA"/>
</dbReference>
<feature type="region of interest" description="Disordered" evidence="1">
    <location>
        <begin position="402"/>
        <end position="458"/>
    </location>
</feature>
<dbReference type="AlphaFoldDB" id="A0A401GX88"/>
<sequence>MEATTSVWTPPQYDLSRTPKLVHTAYLSPDAEYPHNFARLVKWCPDGSLALAQCENRSLQFLNLPPELLDSTVAHAVVPPPPPVVPRTFIQPSPLLDFAWYPSASSRDLASFCFVVSVRECPVKLLDATDGRLRASYKIVDHRERQIAPHSLAFNVTADKLYCGFEDAIEVFDVYYPGEGTRLHTTPNKRSRDGLKGIISALAFAADTSSGIYAAGSLSPSAPSSSNIALFSETTGEVPVMFVGAEKRRNGAGFGIRASVSQLMFNPTQPYLLYGSFRRNDVIYNWDLRGDVSNPVQTFGGHGSPFPNMSNRRKTNQRMRFDVDISGRVLGIGDQDGHVSLFDVTSGDLAEAAVGGGNASASAARERETHAALRFKAHDDAVGSVVFHPLRPYLLSVSGSRHFDGARDSHSHESDESSSSDSESDGEEEGDGSTEGTPRTGKNAIVKMSRVRPQPRTFDSSAKLWNLTVEEG</sequence>
<name>A0A401GX88_9APHY</name>
<dbReference type="RefSeq" id="XP_027617740.1">
    <property type="nucleotide sequence ID" value="XM_027761939.1"/>
</dbReference>
<evidence type="ECO:0008006" key="4">
    <source>
        <dbReference type="Google" id="ProtNLM"/>
    </source>
</evidence>
<comment type="caution">
    <text evidence="2">The sequence shown here is derived from an EMBL/GenBank/DDBJ whole genome shotgun (WGS) entry which is preliminary data.</text>
</comment>
<dbReference type="SUPFAM" id="SSF50978">
    <property type="entry name" value="WD40 repeat-like"/>
    <property type="match status" value="1"/>
</dbReference>
<dbReference type="PANTHER" id="PTHR13211">
    <property type="entry name" value="TELOMERASE CAJAL BODY PROTEIN 1"/>
    <property type="match status" value="1"/>
</dbReference>
<dbReference type="InterPro" id="IPR015943">
    <property type="entry name" value="WD40/YVTN_repeat-like_dom_sf"/>
</dbReference>
<dbReference type="FunCoup" id="A0A401GX88">
    <property type="interactions" value="500"/>
</dbReference>
<proteinExistence type="predicted"/>
<dbReference type="InterPro" id="IPR036322">
    <property type="entry name" value="WD40_repeat_dom_sf"/>
</dbReference>
<reference evidence="2 3" key="1">
    <citation type="journal article" date="2018" name="Sci. Rep.">
        <title>Genome sequence of the cauliflower mushroom Sparassis crispa (Hanabiratake) and its association with beneficial usage.</title>
        <authorList>
            <person name="Kiyama R."/>
            <person name="Furutani Y."/>
            <person name="Kawaguchi K."/>
            <person name="Nakanishi T."/>
        </authorList>
    </citation>
    <scope>NUCLEOTIDE SEQUENCE [LARGE SCALE GENOMIC DNA]</scope>
</reference>
<organism evidence="2 3">
    <name type="scientific">Sparassis crispa</name>
    <dbReference type="NCBI Taxonomy" id="139825"/>
    <lineage>
        <taxon>Eukaryota</taxon>
        <taxon>Fungi</taxon>
        <taxon>Dikarya</taxon>
        <taxon>Basidiomycota</taxon>
        <taxon>Agaricomycotina</taxon>
        <taxon>Agaricomycetes</taxon>
        <taxon>Polyporales</taxon>
        <taxon>Sparassidaceae</taxon>
        <taxon>Sparassis</taxon>
    </lineage>
</organism>
<dbReference type="GeneID" id="38783744"/>
<dbReference type="InterPro" id="IPR051150">
    <property type="entry name" value="SWT21/TCAB1_mRNA_Telomere"/>
</dbReference>
<feature type="compositionally biased region" description="Acidic residues" evidence="1">
    <location>
        <begin position="416"/>
        <end position="432"/>
    </location>
</feature>
<dbReference type="Gene3D" id="2.130.10.10">
    <property type="entry name" value="YVTN repeat-like/Quinoprotein amine dehydrogenase"/>
    <property type="match status" value="1"/>
</dbReference>
<evidence type="ECO:0000313" key="2">
    <source>
        <dbReference type="EMBL" id="GBE86827.1"/>
    </source>
</evidence>
<keyword evidence="3" id="KW-1185">Reference proteome</keyword>
<dbReference type="STRING" id="139825.A0A401GX88"/>
<evidence type="ECO:0000313" key="3">
    <source>
        <dbReference type="Proteomes" id="UP000287166"/>
    </source>
</evidence>
<evidence type="ECO:0000256" key="1">
    <source>
        <dbReference type="SAM" id="MobiDB-lite"/>
    </source>
</evidence>
<accession>A0A401GX88</accession>
<dbReference type="OrthoDB" id="239865at2759"/>